<dbReference type="PANTHER" id="PTHR33876">
    <property type="entry name" value="UNNAMED PRODUCT"/>
    <property type="match status" value="1"/>
</dbReference>
<feature type="transmembrane region" description="Helical" evidence="1">
    <location>
        <begin position="148"/>
        <end position="166"/>
    </location>
</feature>
<dbReference type="PANTHER" id="PTHR33876:SF4">
    <property type="entry name" value="CHLOROPLAST PROTEIN FOR GROWTH AND FERTILITY 2"/>
    <property type="match status" value="1"/>
</dbReference>
<sequence>MEQIWFLAGGLLLGCLHALEADHIITLTNLVLNKDSLKKSLRLALQWGLGHSLTLTILAILVFSLDTAFMALMSTSAEQMVGATMIFLGVIVFFQELKQNSKFKGFDHKDVEISGPLLFGVGVLHGVAGSTSIFLLIPVALTKSILGVFSYVGLFCLGMILTMGFYGLFLQKFSANKNFYTYLPKARFVVAIFSVTIGIKLLGT</sequence>
<keyword evidence="1" id="KW-1133">Transmembrane helix</keyword>
<feature type="transmembrane region" description="Helical" evidence="1">
    <location>
        <begin position="117"/>
        <end position="141"/>
    </location>
</feature>
<dbReference type="InterPro" id="IPR052776">
    <property type="entry name" value="Chloro_ReproSupport/MetalTrans"/>
</dbReference>
<dbReference type="EMBL" id="UINC01063574">
    <property type="protein sequence ID" value="SVB91341.1"/>
    <property type="molecule type" value="Genomic_DNA"/>
</dbReference>
<organism evidence="2">
    <name type="scientific">marine metagenome</name>
    <dbReference type="NCBI Taxonomy" id="408172"/>
    <lineage>
        <taxon>unclassified sequences</taxon>
        <taxon>metagenomes</taxon>
        <taxon>ecological metagenomes</taxon>
    </lineage>
</organism>
<evidence type="ECO:0000256" key="1">
    <source>
        <dbReference type="SAM" id="Phobius"/>
    </source>
</evidence>
<evidence type="ECO:0008006" key="3">
    <source>
        <dbReference type="Google" id="ProtNLM"/>
    </source>
</evidence>
<proteinExistence type="predicted"/>
<name>A0A382HY06_9ZZZZ</name>
<keyword evidence="1" id="KW-0812">Transmembrane</keyword>
<feature type="transmembrane region" description="Helical" evidence="1">
    <location>
        <begin position="77"/>
        <end position="97"/>
    </location>
</feature>
<dbReference type="AlphaFoldDB" id="A0A382HY06"/>
<feature type="transmembrane region" description="Helical" evidence="1">
    <location>
        <begin position="45"/>
        <end position="65"/>
    </location>
</feature>
<evidence type="ECO:0000313" key="2">
    <source>
        <dbReference type="EMBL" id="SVB91341.1"/>
    </source>
</evidence>
<reference evidence="2" key="1">
    <citation type="submission" date="2018-05" db="EMBL/GenBank/DDBJ databases">
        <authorList>
            <person name="Lanie J.A."/>
            <person name="Ng W.-L."/>
            <person name="Kazmierczak K.M."/>
            <person name="Andrzejewski T.M."/>
            <person name="Davidsen T.M."/>
            <person name="Wayne K.J."/>
            <person name="Tettelin H."/>
            <person name="Glass J.I."/>
            <person name="Rusch D."/>
            <person name="Podicherti R."/>
            <person name="Tsui H.-C.T."/>
            <person name="Winkler M.E."/>
        </authorList>
    </citation>
    <scope>NUCLEOTIDE SEQUENCE</scope>
</reference>
<keyword evidence="1" id="KW-0472">Membrane</keyword>
<protein>
    <recommendedName>
        <fullName evidence="3">Urease accessory protein UreH-like transmembrane domain-containing protein</fullName>
    </recommendedName>
</protein>
<gene>
    <name evidence="2" type="ORF">METZ01_LOCUS244195</name>
</gene>
<accession>A0A382HY06</accession>